<keyword evidence="2" id="KW-1185">Reference proteome</keyword>
<name>A0A1B7LES8_9FIRM</name>
<accession>A0A1B7LES8</accession>
<dbReference type="EMBL" id="LYVF01000158">
    <property type="protein sequence ID" value="OAT81736.1"/>
    <property type="molecule type" value="Genomic_DNA"/>
</dbReference>
<gene>
    <name evidence="1" type="ORF">A6M21_10035</name>
</gene>
<evidence type="ECO:0000313" key="1">
    <source>
        <dbReference type="EMBL" id="OAT81736.1"/>
    </source>
</evidence>
<dbReference type="STRING" id="1838280.A6M21_10035"/>
<organism evidence="1 2">
    <name type="scientific">Desulfotomaculum copahuensis</name>
    <dbReference type="NCBI Taxonomy" id="1838280"/>
    <lineage>
        <taxon>Bacteria</taxon>
        <taxon>Bacillati</taxon>
        <taxon>Bacillota</taxon>
        <taxon>Clostridia</taxon>
        <taxon>Eubacteriales</taxon>
        <taxon>Desulfotomaculaceae</taxon>
        <taxon>Desulfotomaculum</taxon>
    </lineage>
</organism>
<sequence>MFCSKYSVNKLPTVRPSRHNPPVSSCCLPSWRAHGGDAIRRDFLLQIRRNNTGFIYERHKIAGEQAKTTLQLSWEQKTAPAGRSSVNHCLHKPDNSTGPPVSGQVFMIIDKFKIILNGV</sequence>
<evidence type="ECO:0000313" key="2">
    <source>
        <dbReference type="Proteomes" id="UP000078532"/>
    </source>
</evidence>
<dbReference type="AlphaFoldDB" id="A0A1B7LES8"/>
<proteinExistence type="predicted"/>
<dbReference type="Proteomes" id="UP000078532">
    <property type="component" value="Unassembled WGS sequence"/>
</dbReference>
<protein>
    <submittedName>
        <fullName evidence="1">Uncharacterized protein</fullName>
    </submittedName>
</protein>
<comment type="caution">
    <text evidence="1">The sequence shown here is derived from an EMBL/GenBank/DDBJ whole genome shotgun (WGS) entry which is preliminary data.</text>
</comment>
<reference evidence="1 2" key="1">
    <citation type="submission" date="2016-04" db="EMBL/GenBank/DDBJ databases">
        <authorList>
            <person name="Evans L.H."/>
            <person name="Alamgir A."/>
            <person name="Owens N."/>
            <person name="Weber N.D."/>
            <person name="Virtaneva K."/>
            <person name="Barbian K."/>
            <person name="Babar A."/>
            <person name="Rosenke K."/>
        </authorList>
    </citation>
    <scope>NUCLEOTIDE SEQUENCE [LARGE SCALE GENOMIC DNA]</scope>
    <source>
        <strain evidence="1 2">LMa1</strain>
    </source>
</reference>